<organism evidence="8 9">
    <name type="scientific">Thalassoglobus neptunius</name>
    <dbReference type="NCBI Taxonomy" id="1938619"/>
    <lineage>
        <taxon>Bacteria</taxon>
        <taxon>Pseudomonadati</taxon>
        <taxon>Planctomycetota</taxon>
        <taxon>Planctomycetia</taxon>
        <taxon>Planctomycetales</taxon>
        <taxon>Planctomycetaceae</taxon>
        <taxon>Thalassoglobus</taxon>
    </lineage>
</organism>
<feature type="domain" description="Type II secretion system protein GspF" evidence="7">
    <location>
        <begin position="169"/>
        <end position="297"/>
    </location>
</feature>
<feature type="transmembrane region" description="Helical" evidence="6">
    <location>
        <begin position="6"/>
        <end position="28"/>
    </location>
</feature>
<keyword evidence="3 6" id="KW-0812">Transmembrane</keyword>
<name>A0A5C5UXG4_9PLAN</name>
<dbReference type="PANTHER" id="PTHR35007">
    <property type="entry name" value="INTEGRAL MEMBRANE PROTEIN-RELATED"/>
    <property type="match status" value="1"/>
</dbReference>
<dbReference type="AlphaFoldDB" id="A0A5C5UXG4"/>
<feature type="transmembrane region" description="Helical" evidence="6">
    <location>
        <begin position="277"/>
        <end position="299"/>
    </location>
</feature>
<keyword evidence="4 6" id="KW-1133">Transmembrane helix</keyword>
<dbReference type="InterPro" id="IPR042094">
    <property type="entry name" value="T2SS_GspF_sf"/>
</dbReference>
<keyword evidence="2" id="KW-1003">Cell membrane</keyword>
<dbReference type="Gene3D" id="1.20.81.30">
    <property type="entry name" value="Type II secretion system (T2SS), domain F"/>
    <property type="match status" value="1"/>
</dbReference>
<dbReference type="PANTHER" id="PTHR35007:SF2">
    <property type="entry name" value="PILUS ASSEMBLE PROTEIN"/>
    <property type="match status" value="1"/>
</dbReference>
<evidence type="ECO:0000256" key="2">
    <source>
        <dbReference type="ARBA" id="ARBA00022475"/>
    </source>
</evidence>
<dbReference type="InterPro" id="IPR018076">
    <property type="entry name" value="T2SS_GspF_dom"/>
</dbReference>
<accession>A0A5C5UXG4</accession>
<sequence length="324" mass="35498">MFPSQVVNSMVAFCGFAGVVYAISHLFFNGDHRTQRRVEEASRRFNPNQVPESKLGKLVKSTIGGVASRLPGGGEASMNGSVGQLESRLRHAGFYGRQAQAYYFMATIGLTVLPTVIALSLLAFRLIGAELAFWISLIGGGLGMLAPGFWLDRRKTKRHLTLLKGLPDFLDLMITCLTSGLSLESALQRVSSEIGNAHPVLSNEMARVRSEINLGASVDQALMNFAERSDCEEIQSLATLCQQTRQYGTRISDAFRSHADLLRTKREMKAEERAQKAVVKILIPTLLLSFPSVFVVLAGPAAIQIWEYFGNCCVENKSQVLIVG</sequence>
<dbReference type="EMBL" id="SIHI01000109">
    <property type="protein sequence ID" value="TWT30152.1"/>
    <property type="molecule type" value="Genomic_DNA"/>
</dbReference>
<dbReference type="Pfam" id="PF00482">
    <property type="entry name" value="T2SSF"/>
    <property type="match status" value="1"/>
</dbReference>
<feature type="transmembrane region" description="Helical" evidence="6">
    <location>
        <begin position="131"/>
        <end position="151"/>
    </location>
</feature>
<keyword evidence="5 6" id="KW-0472">Membrane</keyword>
<evidence type="ECO:0000259" key="7">
    <source>
        <dbReference type="Pfam" id="PF00482"/>
    </source>
</evidence>
<dbReference type="Proteomes" id="UP000317243">
    <property type="component" value="Unassembled WGS sequence"/>
</dbReference>
<evidence type="ECO:0000313" key="9">
    <source>
        <dbReference type="Proteomes" id="UP000317243"/>
    </source>
</evidence>
<evidence type="ECO:0000313" key="8">
    <source>
        <dbReference type="EMBL" id="TWT30152.1"/>
    </source>
</evidence>
<evidence type="ECO:0000256" key="4">
    <source>
        <dbReference type="ARBA" id="ARBA00022989"/>
    </source>
</evidence>
<evidence type="ECO:0000256" key="5">
    <source>
        <dbReference type="ARBA" id="ARBA00023136"/>
    </source>
</evidence>
<dbReference type="RefSeq" id="WP_146512684.1">
    <property type="nucleotide sequence ID" value="NZ_SIHI01000109.1"/>
</dbReference>
<keyword evidence="9" id="KW-1185">Reference proteome</keyword>
<protein>
    <submittedName>
        <fullName evidence="8">Bacterial type II secretion system protein F domain protein</fullName>
    </submittedName>
</protein>
<proteinExistence type="predicted"/>
<dbReference type="OrthoDB" id="9810662at2"/>
<evidence type="ECO:0000256" key="1">
    <source>
        <dbReference type="ARBA" id="ARBA00004651"/>
    </source>
</evidence>
<comment type="caution">
    <text evidence="8">The sequence shown here is derived from an EMBL/GenBank/DDBJ whole genome shotgun (WGS) entry which is preliminary data.</text>
</comment>
<feature type="transmembrane region" description="Helical" evidence="6">
    <location>
        <begin position="101"/>
        <end position="125"/>
    </location>
</feature>
<dbReference type="GO" id="GO:0005886">
    <property type="term" value="C:plasma membrane"/>
    <property type="evidence" value="ECO:0007669"/>
    <property type="project" value="UniProtKB-SubCell"/>
</dbReference>
<gene>
    <name evidence="8" type="ORF">KOR42_54800</name>
</gene>
<evidence type="ECO:0000256" key="6">
    <source>
        <dbReference type="SAM" id="Phobius"/>
    </source>
</evidence>
<evidence type="ECO:0000256" key="3">
    <source>
        <dbReference type="ARBA" id="ARBA00022692"/>
    </source>
</evidence>
<reference evidence="8 9" key="1">
    <citation type="submission" date="2019-02" db="EMBL/GenBank/DDBJ databases">
        <title>Deep-cultivation of Planctomycetes and their phenomic and genomic characterization uncovers novel biology.</title>
        <authorList>
            <person name="Wiegand S."/>
            <person name="Jogler M."/>
            <person name="Boedeker C."/>
            <person name="Pinto D."/>
            <person name="Vollmers J."/>
            <person name="Rivas-Marin E."/>
            <person name="Kohn T."/>
            <person name="Peeters S.H."/>
            <person name="Heuer A."/>
            <person name="Rast P."/>
            <person name="Oberbeckmann S."/>
            <person name="Bunk B."/>
            <person name="Jeske O."/>
            <person name="Meyerdierks A."/>
            <person name="Storesund J.E."/>
            <person name="Kallscheuer N."/>
            <person name="Luecker S."/>
            <person name="Lage O.M."/>
            <person name="Pohl T."/>
            <person name="Merkel B.J."/>
            <person name="Hornburger P."/>
            <person name="Mueller R.-W."/>
            <person name="Bruemmer F."/>
            <person name="Labrenz M."/>
            <person name="Spormann A.M."/>
            <person name="Op Den Camp H."/>
            <person name="Overmann J."/>
            <person name="Amann R."/>
            <person name="Jetten M.S.M."/>
            <person name="Mascher T."/>
            <person name="Medema M.H."/>
            <person name="Devos D.P."/>
            <person name="Kaster A.-K."/>
            <person name="Ovreas L."/>
            <person name="Rohde M."/>
            <person name="Galperin M.Y."/>
            <person name="Jogler C."/>
        </authorList>
    </citation>
    <scope>NUCLEOTIDE SEQUENCE [LARGE SCALE GENOMIC DNA]</scope>
    <source>
        <strain evidence="8 9">KOR42</strain>
    </source>
</reference>
<comment type="subcellular location">
    <subcellularLocation>
        <location evidence="1">Cell membrane</location>
        <topology evidence="1">Multi-pass membrane protein</topology>
    </subcellularLocation>
</comment>